<accession>A0ABQ3PP10</accession>
<keyword evidence="3" id="KW-1185">Reference proteome</keyword>
<feature type="compositionally biased region" description="Basic and acidic residues" evidence="1">
    <location>
        <begin position="541"/>
        <end position="565"/>
    </location>
</feature>
<evidence type="ECO:0000313" key="2">
    <source>
        <dbReference type="EMBL" id="GHI26755.1"/>
    </source>
</evidence>
<evidence type="ECO:0000313" key="3">
    <source>
        <dbReference type="Proteomes" id="UP001052739"/>
    </source>
</evidence>
<dbReference type="RefSeq" id="WP_190222277.1">
    <property type="nucleotide sequence ID" value="NZ_BNBS01000012.1"/>
</dbReference>
<comment type="caution">
    <text evidence="2">The sequence shown here is derived from an EMBL/GenBank/DDBJ whole genome shotgun (WGS) entry which is preliminary data.</text>
</comment>
<protein>
    <submittedName>
        <fullName evidence="2">Uncharacterized protein</fullName>
    </submittedName>
</protein>
<feature type="region of interest" description="Disordered" evidence="1">
    <location>
        <begin position="523"/>
        <end position="571"/>
    </location>
</feature>
<evidence type="ECO:0000256" key="1">
    <source>
        <dbReference type="SAM" id="MobiDB-lite"/>
    </source>
</evidence>
<reference evidence="2" key="1">
    <citation type="submission" date="2024-05" db="EMBL/GenBank/DDBJ databases">
        <title>Whole genome shotgun sequence of Streptomyces hydrogenans NBRC 13475.</title>
        <authorList>
            <person name="Komaki H."/>
            <person name="Tamura T."/>
        </authorList>
    </citation>
    <scope>NUCLEOTIDE SEQUENCE</scope>
    <source>
        <strain evidence="2">NBRC 13475</strain>
    </source>
</reference>
<dbReference type="EMBL" id="BNDW01000102">
    <property type="protein sequence ID" value="GHI26755.1"/>
    <property type="molecule type" value="Genomic_DNA"/>
</dbReference>
<name>A0ABQ3PP10_9ACTN</name>
<sequence>MSAPTAPSLLAYARSLGATAPGTLPPRGGHPLPDTARASDGSGPRVPYGQARETVTRLLRSRLTAPDTARAAAETERALIATGVREHVVFPVAAALEPGDPAAARALARRLVRGGTTVHGVVAGLGLLERLGEPEDVPYVRALGTLHGLARYAVGVLDPLDRVAAALMWLTHRPVADVARRLVEDVTAGDHTAVRERLLGLAADHRRMGPDAARRTTEATALVDLLARSPEDTALLAQAVRLLVRTTTREDHEIEIARYADALALYGTVAERAHLLPREPGHQARLLTLAQELHSGASRLLDWPSGLRETVLGRLLDAVGEPADPDGGHRADWIRRTARHLRAALPDPAADTPRLRIEVAVPDPGDRGAVETRLLVDGRPILPEIFAQGPGDAPEQLVDTGSLRAGPEPREVRLAEAHCTEGCCGALYTTVSREGPHVVWSGWRRSGRPLGLPAYRFDADAYDAEVARAERDHDWTWPARRTGRLITAGLRDRPDLLTRWGLRPGWISTYLHDPDTTVVTFAGPPPEGAGTAAPRSYTWRLPDDGVPPRERAARALRRMAEEDPRSFAQRP</sequence>
<feature type="region of interest" description="Disordered" evidence="1">
    <location>
        <begin position="20"/>
        <end position="49"/>
    </location>
</feature>
<proteinExistence type="predicted"/>
<organism evidence="2 3">
    <name type="scientific">Streptomyces hydrogenans</name>
    <dbReference type="NCBI Taxonomy" id="1873719"/>
    <lineage>
        <taxon>Bacteria</taxon>
        <taxon>Bacillati</taxon>
        <taxon>Actinomycetota</taxon>
        <taxon>Actinomycetes</taxon>
        <taxon>Kitasatosporales</taxon>
        <taxon>Streptomycetaceae</taxon>
        <taxon>Streptomyces</taxon>
    </lineage>
</organism>
<dbReference type="Proteomes" id="UP001052739">
    <property type="component" value="Unassembled WGS sequence"/>
</dbReference>
<gene>
    <name evidence="2" type="ORF">Shyd_81260</name>
</gene>